<dbReference type="Gene3D" id="3.10.180.10">
    <property type="entry name" value="2,3-Dihydroxybiphenyl 1,2-Dioxygenase, domain 1"/>
    <property type="match status" value="1"/>
</dbReference>
<dbReference type="SUPFAM" id="SSF54593">
    <property type="entry name" value="Glyoxalase/Bleomycin resistance protein/Dihydroxybiphenyl dioxygenase"/>
    <property type="match status" value="1"/>
</dbReference>
<dbReference type="PANTHER" id="PTHR33993:SF2">
    <property type="entry name" value="VOC DOMAIN-CONTAINING PROTEIN"/>
    <property type="match status" value="1"/>
</dbReference>
<dbReference type="Pfam" id="PF22677">
    <property type="entry name" value="Ble-like_N"/>
    <property type="match status" value="1"/>
</dbReference>
<evidence type="ECO:0000313" key="2">
    <source>
        <dbReference type="EMBL" id="OWK45213.1"/>
    </source>
</evidence>
<organism evidence="2 3">
    <name type="scientific">Fimbriiglobus ruber</name>
    <dbReference type="NCBI Taxonomy" id="1908690"/>
    <lineage>
        <taxon>Bacteria</taxon>
        <taxon>Pseudomonadati</taxon>
        <taxon>Planctomycetota</taxon>
        <taxon>Planctomycetia</taxon>
        <taxon>Gemmatales</taxon>
        <taxon>Gemmataceae</taxon>
        <taxon>Fimbriiglobus</taxon>
    </lineage>
</organism>
<accession>A0A225DVZ7</accession>
<protein>
    <submittedName>
        <fullName evidence="2">Glyoxalase</fullName>
    </submittedName>
</protein>
<comment type="caution">
    <text evidence="2">The sequence shown here is derived from an EMBL/GenBank/DDBJ whole genome shotgun (WGS) entry which is preliminary data.</text>
</comment>
<dbReference type="AlphaFoldDB" id="A0A225DVZ7"/>
<keyword evidence="3" id="KW-1185">Reference proteome</keyword>
<sequence length="128" mass="13999">MSRVVHFEIHATEPDRAVTFYTELFGWKFDKWAGPMDYWLITTGPDGTRGINGGMIRRPHPLAGNDGVIAYVCTVDVKDLDQSLAKGQTLGGTVALPKMPIPGMGWLAYLKDTEGNVFGMMQPDPTAA</sequence>
<dbReference type="CDD" id="cd07247">
    <property type="entry name" value="SgaA_N_like"/>
    <property type="match status" value="1"/>
</dbReference>
<dbReference type="Proteomes" id="UP000214646">
    <property type="component" value="Unassembled WGS sequence"/>
</dbReference>
<name>A0A225DVZ7_9BACT</name>
<reference evidence="3" key="1">
    <citation type="submission" date="2017-06" db="EMBL/GenBank/DDBJ databases">
        <title>Genome analysis of Fimbriiglobus ruber SP5, the first member of the order Planctomycetales with confirmed chitinolytic capability.</title>
        <authorList>
            <person name="Ravin N.V."/>
            <person name="Rakitin A.L."/>
            <person name="Ivanova A.A."/>
            <person name="Beletsky A.V."/>
            <person name="Kulichevskaya I.S."/>
            <person name="Mardanov A.V."/>
            <person name="Dedysh S.N."/>
        </authorList>
    </citation>
    <scope>NUCLEOTIDE SEQUENCE [LARGE SCALE GENOMIC DNA]</scope>
    <source>
        <strain evidence="3">SP5</strain>
    </source>
</reference>
<dbReference type="InterPro" id="IPR029068">
    <property type="entry name" value="Glyas_Bleomycin-R_OHBP_Dase"/>
</dbReference>
<dbReference type="InterPro" id="IPR053863">
    <property type="entry name" value="Glyoxy/Ble-like_N"/>
</dbReference>
<dbReference type="PANTHER" id="PTHR33993">
    <property type="entry name" value="GLYOXALASE-RELATED"/>
    <property type="match status" value="1"/>
</dbReference>
<evidence type="ECO:0000259" key="1">
    <source>
        <dbReference type="PROSITE" id="PS51819"/>
    </source>
</evidence>
<dbReference type="EMBL" id="NIDE01000002">
    <property type="protein sequence ID" value="OWK45213.1"/>
    <property type="molecule type" value="Genomic_DNA"/>
</dbReference>
<dbReference type="PROSITE" id="PS51819">
    <property type="entry name" value="VOC"/>
    <property type="match status" value="1"/>
</dbReference>
<gene>
    <name evidence="2" type="ORF">FRUB_01544</name>
</gene>
<feature type="domain" description="VOC" evidence="1">
    <location>
        <begin position="3"/>
        <end position="123"/>
    </location>
</feature>
<dbReference type="InterPro" id="IPR052164">
    <property type="entry name" value="Anthracycline_SecMetBiosynth"/>
</dbReference>
<dbReference type="InterPro" id="IPR037523">
    <property type="entry name" value="VOC_core"/>
</dbReference>
<evidence type="ECO:0000313" key="3">
    <source>
        <dbReference type="Proteomes" id="UP000214646"/>
    </source>
</evidence>
<proteinExistence type="predicted"/>
<dbReference type="RefSeq" id="WP_088252972.1">
    <property type="nucleotide sequence ID" value="NZ_NIDE01000002.1"/>
</dbReference>
<dbReference type="OrthoDB" id="9804235at2"/>